<dbReference type="PANTHER" id="PTHR43798:SF31">
    <property type="entry name" value="AB HYDROLASE SUPERFAMILY PROTEIN YCLE"/>
    <property type="match status" value="1"/>
</dbReference>
<evidence type="ECO:0000259" key="2">
    <source>
        <dbReference type="Pfam" id="PF00561"/>
    </source>
</evidence>
<dbReference type="eggNOG" id="COG0596">
    <property type="taxonomic scope" value="Bacteria"/>
</dbReference>
<dbReference type="Pfam" id="PF00561">
    <property type="entry name" value="Abhydrolase_1"/>
    <property type="match status" value="1"/>
</dbReference>
<organism evidence="3 4">
    <name type="scientific">Ureibacillus manganicus DSM 26584</name>
    <dbReference type="NCBI Taxonomy" id="1384049"/>
    <lineage>
        <taxon>Bacteria</taxon>
        <taxon>Bacillati</taxon>
        <taxon>Bacillota</taxon>
        <taxon>Bacilli</taxon>
        <taxon>Bacillales</taxon>
        <taxon>Caryophanaceae</taxon>
        <taxon>Ureibacillus</taxon>
    </lineage>
</organism>
<dbReference type="InterPro" id="IPR000073">
    <property type="entry name" value="AB_hydrolase_1"/>
</dbReference>
<dbReference type="RefSeq" id="WP_036190002.1">
    <property type="nucleotide sequence ID" value="NZ_AVDA01000036.1"/>
</dbReference>
<dbReference type="Gene3D" id="6.10.140.700">
    <property type="match status" value="1"/>
</dbReference>
<dbReference type="PANTHER" id="PTHR43798">
    <property type="entry name" value="MONOACYLGLYCEROL LIPASE"/>
    <property type="match status" value="1"/>
</dbReference>
<evidence type="ECO:0000313" key="4">
    <source>
        <dbReference type="Proteomes" id="UP000030416"/>
    </source>
</evidence>
<dbReference type="SUPFAM" id="SSF53474">
    <property type="entry name" value="alpha/beta-Hydrolases"/>
    <property type="match status" value="1"/>
</dbReference>
<dbReference type="Proteomes" id="UP000030416">
    <property type="component" value="Unassembled WGS sequence"/>
</dbReference>
<dbReference type="GO" id="GO:0016020">
    <property type="term" value="C:membrane"/>
    <property type="evidence" value="ECO:0007669"/>
    <property type="project" value="TreeGrafter"/>
</dbReference>
<dbReference type="OrthoDB" id="9796770at2"/>
<evidence type="ECO:0000256" key="1">
    <source>
        <dbReference type="ARBA" id="ARBA00022801"/>
    </source>
</evidence>
<dbReference type="STRING" id="1384049.CD29_18685"/>
<reference evidence="3 4" key="1">
    <citation type="submission" date="2014-02" db="EMBL/GenBank/DDBJ databases">
        <title>Draft genome sequence of Lysinibacillus manganicus DSM 26584T.</title>
        <authorList>
            <person name="Zhang F."/>
            <person name="Wang G."/>
            <person name="Zhang L."/>
        </authorList>
    </citation>
    <scope>NUCLEOTIDE SEQUENCE [LARGE SCALE GENOMIC DNA]</scope>
    <source>
        <strain evidence="3 4">DSM 26584</strain>
    </source>
</reference>
<dbReference type="AlphaFoldDB" id="A0A0A3IHM9"/>
<dbReference type="Gene3D" id="3.40.50.1820">
    <property type="entry name" value="alpha/beta hydrolase"/>
    <property type="match status" value="1"/>
</dbReference>
<sequence length="284" mass="32460">MWTQRFIETSRGTFEIFEKGEGEPLAITHLYSEYDSRGNAFANPFTEYYHVYLINVRGAGNSVSAQNENEYSMDETILDLEAIREALGIEKWAFGGHSTGGMLALKYAVLKENSLTKIIVSGAAASVRYSTDPDSIYNHQNPNFNRIREIMNLFNDSELPVEERQKLSREWALMSFYKAENLDKAYEKPNSGKTVGPRLDYFRKVDCQTYDVTEQLKQVSIPAYVSSGVHDAQCPYRFGVEIAELIPNATFTAFEQSNHYPFFEEELAFNEFVKLTLGSKEYSR</sequence>
<feature type="domain" description="AB hydrolase-1" evidence="2">
    <location>
        <begin position="44"/>
        <end position="265"/>
    </location>
</feature>
<dbReference type="InterPro" id="IPR050266">
    <property type="entry name" value="AB_hydrolase_sf"/>
</dbReference>
<dbReference type="InterPro" id="IPR029058">
    <property type="entry name" value="AB_hydrolase_fold"/>
</dbReference>
<accession>A0A0A3IHM9</accession>
<dbReference type="EMBL" id="JPVN01000036">
    <property type="protein sequence ID" value="KGR74347.1"/>
    <property type="molecule type" value="Genomic_DNA"/>
</dbReference>
<name>A0A0A3IHM9_9BACL</name>
<comment type="caution">
    <text evidence="3">The sequence shown here is derived from an EMBL/GenBank/DDBJ whole genome shotgun (WGS) entry which is preliminary data.</text>
</comment>
<proteinExistence type="predicted"/>
<gene>
    <name evidence="3" type="ORF">CD29_18685</name>
</gene>
<protein>
    <submittedName>
        <fullName evidence="3">Alpha/beta hydrolase</fullName>
    </submittedName>
</protein>
<keyword evidence="1 3" id="KW-0378">Hydrolase</keyword>
<keyword evidence="4" id="KW-1185">Reference proteome</keyword>
<dbReference type="GO" id="GO:0016787">
    <property type="term" value="F:hydrolase activity"/>
    <property type="evidence" value="ECO:0007669"/>
    <property type="project" value="UniProtKB-KW"/>
</dbReference>
<evidence type="ECO:0000313" key="3">
    <source>
        <dbReference type="EMBL" id="KGR74347.1"/>
    </source>
</evidence>